<comment type="caution">
    <text evidence="1">The sequence shown here is derived from an EMBL/GenBank/DDBJ whole genome shotgun (WGS) entry which is preliminary data.</text>
</comment>
<organism evidence="1 2">
    <name type="scientific">Naganishia adeliensis</name>
    <dbReference type="NCBI Taxonomy" id="92952"/>
    <lineage>
        <taxon>Eukaryota</taxon>
        <taxon>Fungi</taxon>
        <taxon>Dikarya</taxon>
        <taxon>Basidiomycota</taxon>
        <taxon>Agaricomycotina</taxon>
        <taxon>Tremellomycetes</taxon>
        <taxon>Filobasidiales</taxon>
        <taxon>Filobasidiaceae</taxon>
        <taxon>Naganishia</taxon>
    </lineage>
</organism>
<dbReference type="EMBL" id="JASBWS010000112">
    <property type="protein sequence ID" value="KAJ9096557.1"/>
    <property type="molecule type" value="Genomic_DNA"/>
</dbReference>
<protein>
    <submittedName>
        <fullName evidence="1">Uncharacterized protein</fullName>
    </submittedName>
</protein>
<sequence>MFTPLKKGSERKQHLEWETSPSAAGGDTPHPALRTPTKSPLVHHRANQPSGSVRSRRKSFPNKRNVRALVRDEVDEDEERTSERWWYILLRPSRRTVAVWLDSWWKRQVVLVLVPCLFVWSWVAMPFPTTQVVLDSGDTSVAIQTSFKSLAVPLLLFASGGSVDQEESSYRVDASFLFFLFWYYGIYLAVALLFITKLFDLYRLNWWPRKLGGTISYTFFWTVSLFIGFIAHHLNLFAIGKRRPPRDGADDVDWERKTLAFTTMLMPAVVCFSKLKRDKRHVYRNPLTEHQKA</sequence>
<proteinExistence type="predicted"/>
<evidence type="ECO:0000313" key="2">
    <source>
        <dbReference type="Proteomes" id="UP001230649"/>
    </source>
</evidence>
<dbReference type="Proteomes" id="UP001230649">
    <property type="component" value="Unassembled WGS sequence"/>
</dbReference>
<reference evidence="1" key="1">
    <citation type="submission" date="2023-04" db="EMBL/GenBank/DDBJ databases">
        <title>Draft Genome sequencing of Naganishia species isolated from polar environments using Oxford Nanopore Technology.</title>
        <authorList>
            <person name="Leo P."/>
            <person name="Venkateswaran K."/>
        </authorList>
    </citation>
    <scope>NUCLEOTIDE SEQUENCE</scope>
    <source>
        <strain evidence="1">MNA-CCFEE 5262</strain>
    </source>
</reference>
<keyword evidence="2" id="KW-1185">Reference proteome</keyword>
<gene>
    <name evidence="1" type="ORF">QFC20_006415</name>
</gene>
<name>A0ACC2VDB7_9TREE</name>
<evidence type="ECO:0000313" key="1">
    <source>
        <dbReference type="EMBL" id="KAJ9096557.1"/>
    </source>
</evidence>
<accession>A0ACC2VDB7</accession>